<feature type="region of interest" description="Disordered" evidence="1">
    <location>
        <begin position="90"/>
        <end position="131"/>
    </location>
</feature>
<proteinExistence type="predicted"/>
<sequence length="450" mass="49143">MSTSAGKSRLPKAYTDQQLGFLKSHLPEFERRTQGAVRGDAKKYALEKAVEFIATFGLPPEFNGLSAEEAEGRFREQIYNWFKNTVGRTRRKLEGRPRSVKKADWTPPPPPTTSAVTASPSTASTSQVSVVQQAGPSLATVQQTTPTTAPAQIPAPAPPIVYQQQPTSPVDAFIQCTDPNTLATLILSSLPSTRLQLDPAMIALSHVCSQDVAGSPHDHVRLLLNAAHFFPPDGVTHASASGPLAVTTALQMHIRRNSIYAPCPHTGGSSSDLAEEMHRIALDRQRKKSFITWARIHAAAIELGVLTGTDLAFSELIARDSVWQSDEVEWVAGVYILRALIRTTPAAKGKYEQLLVEYENRWREIRDETRQALVTDVLLSAREEMNAHQASPTLVASPAMHHPGPVAGPHTHPHSTHATHAPHAPHAPHTHGHTHPHPHTTHTHHINYSS</sequence>
<name>A0ABR3A3B6_9AGAR</name>
<comment type="caution">
    <text evidence="2">The sequence shown here is derived from an EMBL/GenBank/DDBJ whole genome shotgun (WGS) entry which is preliminary data.</text>
</comment>
<feature type="region of interest" description="Disordered" evidence="1">
    <location>
        <begin position="395"/>
        <end position="450"/>
    </location>
</feature>
<keyword evidence="3" id="KW-1185">Reference proteome</keyword>
<gene>
    <name evidence="2" type="ORF">AAF712_004803</name>
</gene>
<feature type="compositionally biased region" description="Low complexity" evidence="1">
    <location>
        <begin position="113"/>
        <end position="131"/>
    </location>
</feature>
<evidence type="ECO:0000256" key="1">
    <source>
        <dbReference type="SAM" id="MobiDB-lite"/>
    </source>
</evidence>
<feature type="compositionally biased region" description="Basic and acidic residues" evidence="1">
    <location>
        <begin position="92"/>
        <end position="104"/>
    </location>
</feature>
<protein>
    <submittedName>
        <fullName evidence="2">Uncharacterized protein</fullName>
    </submittedName>
</protein>
<evidence type="ECO:0000313" key="3">
    <source>
        <dbReference type="Proteomes" id="UP001437256"/>
    </source>
</evidence>
<accession>A0ABR3A3B6</accession>
<dbReference type="Proteomes" id="UP001437256">
    <property type="component" value="Unassembled WGS sequence"/>
</dbReference>
<feature type="compositionally biased region" description="Basic residues" evidence="1">
    <location>
        <begin position="426"/>
        <end position="450"/>
    </location>
</feature>
<evidence type="ECO:0000313" key="2">
    <source>
        <dbReference type="EMBL" id="KAL0068143.1"/>
    </source>
</evidence>
<dbReference type="EMBL" id="JBBXMP010000020">
    <property type="protein sequence ID" value="KAL0068143.1"/>
    <property type="molecule type" value="Genomic_DNA"/>
</dbReference>
<organism evidence="2 3">
    <name type="scientific">Marasmius tenuissimus</name>
    <dbReference type="NCBI Taxonomy" id="585030"/>
    <lineage>
        <taxon>Eukaryota</taxon>
        <taxon>Fungi</taxon>
        <taxon>Dikarya</taxon>
        <taxon>Basidiomycota</taxon>
        <taxon>Agaricomycotina</taxon>
        <taxon>Agaricomycetes</taxon>
        <taxon>Agaricomycetidae</taxon>
        <taxon>Agaricales</taxon>
        <taxon>Marasmiineae</taxon>
        <taxon>Marasmiaceae</taxon>
        <taxon>Marasmius</taxon>
    </lineage>
</organism>
<reference evidence="2 3" key="1">
    <citation type="submission" date="2024-05" db="EMBL/GenBank/DDBJ databases">
        <title>A draft genome resource for the thread blight pathogen Marasmius tenuissimus strain MS-2.</title>
        <authorList>
            <person name="Yulfo-Soto G.E."/>
            <person name="Baruah I.K."/>
            <person name="Amoako-Attah I."/>
            <person name="Bukari Y."/>
            <person name="Meinhardt L.W."/>
            <person name="Bailey B.A."/>
            <person name="Cohen S.P."/>
        </authorList>
    </citation>
    <scope>NUCLEOTIDE SEQUENCE [LARGE SCALE GENOMIC DNA]</scope>
    <source>
        <strain evidence="2 3">MS-2</strain>
    </source>
</reference>